<sequence length="109" mass="11469">MDTLPDSEHTELEDGNSAETPESRSRIARGLDVTKSVLKTTRHITTAAFPATERVVGKAFDATGKVVQYGGSGSSPPAPSSSQFTTLCAVYFETAVSALCTRSANATQE</sequence>
<evidence type="ECO:0000313" key="2">
    <source>
        <dbReference type="EMBL" id="KAK3252955.1"/>
    </source>
</evidence>
<comment type="caution">
    <text evidence="2">The sequence shown here is derived from an EMBL/GenBank/DDBJ whole genome shotgun (WGS) entry which is preliminary data.</text>
</comment>
<dbReference type="AlphaFoldDB" id="A0AAE0F796"/>
<name>A0AAE0F796_9CHLO</name>
<evidence type="ECO:0000313" key="3">
    <source>
        <dbReference type="Proteomes" id="UP001190700"/>
    </source>
</evidence>
<evidence type="ECO:0000256" key="1">
    <source>
        <dbReference type="SAM" id="MobiDB-lite"/>
    </source>
</evidence>
<feature type="compositionally biased region" description="Basic and acidic residues" evidence="1">
    <location>
        <begin position="1"/>
        <end position="12"/>
    </location>
</feature>
<feature type="region of interest" description="Disordered" evidence="1">
    <location>
        <begin position="1"/>
        <end position="28"/>
    </location>
</feature>
<accession>A0AAE0F796</accession>
<organism evidence="2 3">
    <name type="scientific">Cymbomonas tetramitiformis</name>
    <dbReference type="NCBI Taxonomy" id="36881"/>
    <lineage>
        <taxon>Eukaryota</taxon>
        <taxon>Viridiplantae</taxon>
        <taxon>Chlorophyta</taxon>
        <taxon>Pyramimonadophyceae</taxon>
        <taxon>Pyramimonadales</taxon>
        <taxon>Pyramimonadaceae</taxon>
        <taxon>Cymbomonas</taxon>
    </lineage>
</organism>
<proteinExistence type="predicted"/>
<keyword evidence="3" id="KW-1185">Reference proteome</keyword>
<reference evidence="2 3" key="1">
    <citation type="journal article" date="2015" name="Genome Biol. Evol.">
        <title>Comparative Genomics of a Bacterivorous Green Alga Reveals Evolutionary Causalities and Consequences of Phago-Mixotrophic Mode of Nutrition.</title>
        <authorList>
            <person name="Burns J.A."/>
            <person name="Paasch A."/>
            <person name="Narechania A."/>
            <person name="Kim E."/>
        </authorList>
    </citation>
    <scope>NUCLEOTIDE SEQUENCE [LARGE SCALE GENOMIC DNA]</scope>
    <source>
        <strain evidence="2 3">PLY_AMNH</strain>
    </source>
</reference>
<protein>
    <submittedName>
        <fullName evidence="2">Uncharacterized protein</fullName>
    </submittedName>
</protein>
<dbReference type="EMBL" id="LGRX02025082">
    <property type="protein sequence ID" value="KAK3252955.1"/>
    <property type="molecule type" value="Genomic_DNA"/>
</dbReference>
<dbReference type="Proteomes" id="UP001190700">
    <property type="component" value="Unassembled WGS sequence"/>
</dbReference>
<gene>
    <name evidence="2" type="ORF">CYMTET_37772</name>
</gene>